<sequence length="205" mass="24034">MSTLLVIQAYSNDKSAHLDRLNQHFITSYQQAHPKDRIIFHDLIKDSTPTLNSQMLMALRKKQHQKPLSAFEQKLLCEHDDWLNDFMLADKYLFVAPIQQRFLPTELKQYLDLIVATLTEMAPHKKALHLQATDRTYHPRSLKYFWDTYKHKHNLGNKYLQKLLSFYGLKDFTTLHIEGLANCCTSCDLSLKHCQKQLTKIANAF</sequence>
<dbReference type="PANTHER" id="PTHR43741:SF4">
    <property type="entry name" value="FMN-DEPENDENT NADH:QUINONE OXIDOREDUCTASE"/>
    <property type="match status" value="1"/>
</dbReference>
<dbReference type="Gene3D" id="3.40.50.360">
    <property type="match status" value="1"/>
</dbReference>
<dbReference type="EMBL" id="AYYN01000102">
    <property type="protein sequence ID" value="KRM74276.1"/>
    <property type="molecule type" value="Genomic_DNA"/>
</dbReference>
<protein>
    <submittedName>
        <fullName evidence="2">Acyl carrier protein phosphodiesterase</fullName>
    </submittedName>
</protein>
<dbReference type="SUPFAM" id="SSF52218">
    <property type="entry name" value="Flavoproteins"/>
    <property type="match status" value="1"/>
</dbReference>
<dbReference type="PANTHER" id="PTHR43741">
    <property type="entry name" value="FMN-DEPENDENT NADH-AZOREDUCTASE 1"/>
    <property type="match status" value="1"/>
</dbReference>
<evidence type="ECO:0000313" key="3">
    <source>
        <dbReference type="Proteomes" id="UP000051612"/>
    </source>
</evidence>
<name>A0A0R2B8T8_9LACO</name>
<evidence type="ECO:0000313" key="2">
    <source>
        <dbReference type="EMBL" id="KRM74276.1"/>
    </source>
</evidence>
<dbReference type="Pfam" id="PF02525">
    <property type="entry name" value="Flavodoxin_2"/>
    <property type="match status" value="1"/>
</dbReference>
<comment type="caution">
    <text evidence="2">The sequence shown here is derived from an EMBL/GenBank/DDBJ whole genome shotgun (WGS) entry which is preliminary data.</text>
</comment>
<organism evidence="2 3">
    <name type="scientific">Ligilactobacillus murinus DSM 20452 = NBRC 14221</name>
    <dbReference type="NCBI Taxonomy" id="1423772"/>
    <lineage>
        <taxon>Bacteria</taxon>
        <taxon>Bacillati</taxon>
        <taxon>Bacillota</taxon>
        <taxon>Bacilli</taxon>
        <taxon>Lactobacillales</taxon>
        <taxon>Lactobacillaceae</taxon>
        <taxon>Ligilactobacillus</taxon>
    </lineage>
</organism>
<gene>
    <name evidence="2" type="ORF">FC48_GL000464</name>
</gene>
<dbReference type="Proteomes" id="UP000051612">
    <property type="component" value="Unassembled WGS sequence"/>
</dbReference>
<dbReference type="InterPro" id="IPR050104">
    <property type="entry name" value="FMN-dep_NADH:Q_OxRdtase_AzoR1"/>
</dbReference>
<evidence type="ECO:0000259" key="1">
    <source>
        <dbReference type="Pfam" id="PF02525"/>
    </source>
</evidence>
<dbReference type="InterPro" id="IPR003680">
    <property type="entry name" value="Flavodoxin_fold"/>
</dbReference>
<dbReference type="PATRIC" id="fig|1423772.3.peg.506"/>
<feature type="domain" description="Flavodoxin-like fold" evidence="1">
    <location>
        <begin position="3"/>
        <end position="181"/>
    </location>
</feature>
<dbReference type="AlphaFoldDB" id="A0A0R2B8T8"/>
<reference evidence="2 3" key="1">
    <citation type="journal article" date="2015" name="Genome Announc.">
        <title>Expanding the biotechnology potential of lactobacilli through comparative genomics of 213 strains and associated genera.</title>
        <authorList>
            <person name="Sun Z."/>
            <person name="Harris H.M."/>
            <person name="McCann A."/>
            <person name="Guo C."/>
            <person name="Argimon S."/>
            <person name="Zhang W."/>
            <person name="Yang X."/>
            <person name="Jeffery I.B."/>
            <person name="Cooney J.C."/>
            <person name="Kagawa T.F."/>
            <person name="Liu W."/>
            <person name="Song Y."/>
            <person name="Salvetti E."/>
            <person name="Wrobel A."/>
            <person name="Rasinkangas P."/>
            <person name="Parkhill J."/>
            <person name="Rea M.C."/>
            <person name="O'Sullivan O."/>
            <person name="Ritari J."/>
            <person name="Douillard F.P."/>
            <person name="Paul Ross R."/>
            <person name="Yang R."/>
            <person name="Briner A.E."/>
            <person name="Felis G.E."/>
            <person name="de Vos W.M."/>
            <person name="Barrangou R."/>
            <person name="Klaenhammer T.R."/>
            <person name="Caufield P.W."/>
            <person name="Cui Y."/>
            <person name="Zhang H."/>
            <person name="O'Toole P.W."/>
        </authorList>
    </citation>
    <scope>NUCLEOTIDE SEQUENCE [LARGE SCALE GENOMIC DNA]</scope>
    <source>
        <strain evidence="2 3">DSM 20452</strain>
    </source>
</reference>
<dbReference type="InterPro" id="IPR029039">
    <property type="entry name" value="Flavoprotein-like_sf"/>
</dbReference>
<accession>A0A0R2B8T8</accession>
<dbReference type="RefSeq" id="WP_082613074.1">
    <property type="nucleotide sequence ID" value="NZ_AYYN01000102.1"/>
</dbReference>
<proteinExistence type="predicted"/>